<evidence type="ECO:0000313" key="2">
    <source>
        <dbReference type="Proteomes" id="UP001381693"/>
    </source>
</evidence>
<gene>
    <name evidence="1" type="ORF">SK128_018957</name>
</gene>
<reference evidence="1 2" key="1">
    <citation type="submission" date="2023-11" db="EMBL/GenBank/DDBJ databases">
        <title>Halocaridina rubra genome assembly.</title>
        <authorList>
            <person name="Smith C."/>
        </authorList>
    </citation>
    <scope>NUCLEOTIDE SEQUENCE [LARGE SCALE GENOMIC DNA]</scope>
    <source>
        <strain evidence="1">EP-1</strain>
        <tissue evidence="1">Whole</tissue>
    </source>
</reference>
<protein>
    <submittedName>
        <fullName evidence="1">Uncharacterized protein</fullName>
    </submittedName>
</protein>
<organism evidence="1 2">
    <name type="scientific">Halocaridina rubra</name>
    <name type="common">Hawaiian red shrimp</name>
    <dbReference type="NCBI Taxonomy" id="373956"/>
    <lineage>
        <taxon>Eukaryota</taxon>
        <taxon>Metazoa</taxon>
        <taxon>Ecdysozoa</taxon>
        <taxon>Arthropoda</taxon>
        <taxon>Crustacea</taxon>
        <taxon>Multicrustacea</taxon>
        <taxon>Malacostraca</taxon>
        <taxon>Eumalacostraca</taxon>
        <taxon>Eucarida</taxon>
        <taxon>Decapoda</taxon>
        <taxon>Pleocyemata</taxon>
        <taxon>Caridea</taxon>
        <taxon>Atyoidea</taxon>
        <taxon>Atyidae</taxon>
        <taxon>Halocaridina</taxon>
    </lineage>
</organism>
<proteinExistence type="predicted"/>
<comment type="caution">
    <text evidence="1">The sequence shown here is derived from an EMBL/GenBank/DDBJ whole genome shotgun (WGS) entry which is preliminary data.</text>
</comment>
<feature type="non-terminal residue" evidence="1">
    <location>
        <position position="1"/>
    </location>
</feature>
<accession>A0AAN8XA85</accession>
<feature type="non-terminal residue" evidence="1">
    <location>
        <position position="53"/>
    </location>
</feature>
<dbReference type="AlphaFoldDB" id="A0AAN8XA85"/>
<sequence>RKIGKSRSNALDESKAFATQTDAVLVHLISLLSLPPLLTFPSLATTTRPSGSQ</sequence>
<keyword evidence="2" id="KW-1185">Reference proteome</keyword>
<evidence type="ECO:0000313" key="1">
    <source>
        <dbReference type="EMBL" id="KAK7079457.1"/>
    </source>
</evidence>
<dbReference type="EMBL" id="JAXCGZ010006959">
    <property type="protein sequence ID" value="KAK7079457.1"/>
    <property type="molecule type" value="Genomic_DNA"/>
</dbReference>
<dbReference type="Proteomes" id="UP001381693">
    <property type="component" value="Unassembled WGS sequence"/>
</dbReference>
<name>A0AAN8XA85_HALRR</name>